<dbReference type="RefSeq" id="WP_252165808.1">
    <property type="nucleotide sequence ID" value="NZ_CP084930.1"/>
</dbReference>
<evidence type="ECO:0000313" key="1">
    <source>
        <dbReference type="EMBL" id="USI71999.1"/>
    </source>
</evidence>
<name>A0ABY4X516_9SPHN</name>
<reference evidence="1" key="1">
    <citation type="journal article" date="2022" name="Toxins">
        <title>Genomic Analysis of Sphingopyxis sp. USTB-05 for Biodegrading Cyanobacterial Hepatotoxins.</title>
        <authorList>
            <person name="Liu C."/>
            <person name="Xu Q."/>
            <person name="Zhao Z."/>
            <person name="Zhang H."/>
            <person name="Liu X."/>
            <person name="Yin C."/>
            <person name="Liu Y."/>
            <person name="Yan H."/>
        </authorList>
    </citation>
    <scope>NUCLEOTIDE SEQUENCE</scope>
    <source>
        <strain evidence="1">NBD5</strain>
    </source>
</reference>
<dbReference type="NCBIfam" id="NF009435">
    <property type="entry name" value="PRK12794.1"/>
    <property type="match status" value="1"/>
</dbReference>
<keyword evidence="1" id="KW-0282">Flagellum</keyword>
<organism evidence="1 2">
    <name type="scientific">Sphingomonas morindae</name>
    <dbReference type="NCBI Taxonomy" id="1541170"/>
    <lineage>
        <taxon>Bacteria</taxon>
        <taxon>Pseudomonadati</taxon>
        <taxon>Pseudomonadota</taxon>
        <taxon>Alphaproteobacteria</taxon>
        <taxon>Sphingomonadales</taxon>
        <taxon>Sphingomonadaceae</taxon>
        <taxon>Sphingomonas</taxon>
    </lineage>
</organism>
<proteinExistence type="predicted"/>
<dbReference type="Proteomes" id="UP001056937">
    <property type="component" value="Chromosome 1"/>
</dbReference>
<keyword evidence="1" id="KW-0966">Cell projection</keyword>
<gene>
    <name evidence="1" type="primary">flaF</name>
    <name evidence="1" type="ORF">LHA26_11840</name>
</gene>
<keyword evidence="2" id="KW-1185">Reference proteome</keyword>
<evidence type="ECO:0000313" key="2">
    <source>
        <dbReference type="Proteomes" id="UP001056937"/>
    </source>
</evidence>
<dbReference type="Pfam" id="PF07309">
    <property type="entry name" value="FlaF"/>
    <property type="match status" value="1"/>
</dbReference>
<protein>
    <submittedName>
        <fullName evidence="1">Flagellar biosynthesis regulator FlaF</fullName>
    </submittedName>
</protein>
<accession>A0ABY4X516</accession>
<sequence length="128" mass="13805">MSLDAYRQARVFSETPRAVEYRLVSEITRDLVQARDTALRGGALMALLARNREMWLVFSAACEDDANGLPVALRAGIISLALWVDRHTSAVMRGHETVEPLIDVNRAVMAGLAGEGAAPSPSEARTAA</sequence>
<keyword evidence="1" id="KW-0969">Cilium</keyword>
<dbReference type="EMBL" id="CP084930">
    <property type="protein sequence ID" value="USI71999.1"/>
    <property type="molecule type" value="Genomic_DNA"/>
</dbReference>
<dbReference type="InterPro" id="IPR010845">
    <property type="entry name" value="FlaF"/>
</dbReference>